<sequence>MTTQQTTTAVRGRRRAAWAVAAATAAAIVPWAVAAIAGADLEVTSAGVTMDVGPALVLAGALTMSLAGWGLLTWLLRRRGGDGRRVWTGVALTVLVLSLGGPLGAEADADVKTYLVLMHLAVGAVLIPGLRAAVRE</sequence>
<keyword evidence="1" id="KW-0472">Membrane</keyword>
<name>A0A1H5PV56_9ACTN</name>
<keyword evidence="1" id="KW-1133">Transmembrane helix</keyword>
<keyword evidence="3" id="KW-1185">Reference proteome</keyword>
<dbReference type="EMBL" id="FNUC01000004">
    <property type="protein sequence ID" value="SEF16897.1"/>
    <property type="molecule type" value="Genomic_DNA"/>
</dbReference>
<keyword evidence="1" id="KW-0812">Transmembrane</keyword>
<evidence type="ECO:0000313" key="3">
    <source>
        <dbReference type="Proteomes" id="UP000181980"/>
    </source>
</evidence>
<feature type="transmembrane region" description="Helical" evidence="1">
    <location>
        <begin position="111"/>
        <end position="134"/>
    </location>
</feature>
<accession>A0A1H5PV56</accession>
<evidence type="ECO:0000313" key="2">
    <source>
        <dbReference type="EMBL" id="SEF16897.1"/>
    </source>
</evidence>
<organism evidence="2 3">
    <name type="scientific">Jiangella alba</name>
    <dbReference type="NCBI Taxonomy" id="561176"/>
    <lineage>
        <taxon>Bacteria</taxon>
        <taxon>Bacillati</taxon>
        <taxon>Actinomycetota</taxon>
        <taxon>Actinomycetes</taxon>
        <taxon>Jiangellales</taxon>
        <taxon>Jiangellaceae</taxon>
        <taxon>Jiangella</taxon>
    </lineage>
</organism>
<feature type="transmembrane region" description="Helical" evidence="1">
    <location>
        <begin position="86"/>
        <end position="105"/>
    </location>
</feature>
<evidence type="ECO:0000256" key="1">
    <source>
        <dbReference type="SAM" id="Phobius"/>
    </source>
</evidence>
<dbReference type="RefSeq" id="WP_069112458.1">
    <property type="nucleotide sequence ID" value="NZ_FNUC01000004.1"/>
</dbReference>
<feature type="transmembrane region" description="Helical" evidence="1">
    <location>
        <begin position="16"/>
        <end position="36"/>
    </location>
</feature>
<reference evidence="3" key="1">
    <citation type="submission" date="2016-10" db="EMBL/GenBank/DDBJ databases">
        <authorList>
            <person name="Varghese N."/>
            <person name="Submissions S."/>
        </authorList>
    </citation>
    <scope>NUCLEOTIDE SEQUENCE [LARGE SCALE GENOMIC DNA]</scope>
    <source>
        <strain evidence="3">DSM 45237</strain>
    </source>
</reference>
<dbReference type="Pfam" id="PF19545">
    <property type="entry name" value="DUF6069"/>
    <property type="match status" value="1"/>
</dbReference>
<dbReference type="Proteomes" id="UP000181980">
    <property type="component" value="Unassembled WGS sequence"/>
</dbReference>
<proteinExistence type="predicted"/>
<protein>
    <submittedName>
        <fullName evidence="2">Uncharacterized protein</fullName>
    </submittedName>
</protein>
<feature type="transmembrane region" description="Helical" evidence="1">
    <location>
        <begin position="56"/>
        <end position="74"/>
    </location>
</feature>
<dbReference type="AlphaFoldDB" id="A0A1H5PV56"/>
<gene>
    <name evidence="2" type="ORF">SAMN04488561_5595</name>
</gene>
<dbReference type="InterPro" id="IPR045713">
    <property type="entry name" value="DUF6069"/>
</dbReference>